<keyword evidence="3" id="KW-1185">Reference proteome</keyword>
<feature type="transmembrane region" description="Helical" evidence="1">
    <location>
        <begin position="83"/>
        <end position="102"/>
    </location>
</feature>
<evidence type="ECO:0000256" key="1">
    <source>
        <dbReference type="SAM" id="Phobius"/>
    </source>
</evidence>
<dbReference type="Proteomes" id="UP000694660">
    <property type="component" value="Unassembled WGS sequence"/>
</dbReference>
<comment type="caution">
    <text evidence="2">The sequence shown here is derived from an EMBL/GenBank/DDBJ whole genome shotgun (WGS) entry which is preliminary data.</text>
</comment>
<proteinExistence type="predicted"/>
<sequence>MAPIALLQPHEIAEAFFGTYAKTPAIPQEQLSVQSTCRTTLIAMYHGAAYRLTGPAVYKQEFRGWSLRWAHIKQLPAWIWDGYPVFLPIALMVAHLSIAYVLGLGDGLKQLNRVVAAALQIFGVMWIVKSIDSNLRLFKLRPMKERLATYLRRIPLRMYSTTVYLKGANLVSRSGFVGGRISQSRSGQSLEERMAALEGQINSIYARFDDEQRATDKKLSDLRTEVDRQINDVATTTKNLEESIKKQSDDDVGDQIMGMLWIVHAAIAGMYT</sequence>
<dbReference type="RefSeq" id="WP_214361824.1">
    <property type="nucleotide sequence ID" value="NZ_JAEKFT010000013.1"/>
</dbReference>
<gene>
    <name evidence="2" type="ORF">I8J34_12795</name>
</gene>
<protein>
    <submittedName>
        <fullName evidence="2">Uncharacterized protein</fullName>
    </submittedName>
</protein>
<dbReference type="AlphaFoldDB" id="A0A944H946"/>
<evidence type="ECO:0000313" key="3">
    <source>
        <dbReference type="Proteomes" id="UP000694660"/>
    </source>
</evidence>
<accession>A0A944H946</accession>
<reference evidence="3" key="1">
    <citation type="journal article" date="2022" name="ISME J.">
        <title>Genetic and phylogenetic analysis of dissimilatory iodate-reducing bacteria identifies potential niches across the world's oceans.</title>
        <authorList>
            <person name="Reyes-Umana V."/>
            <person name="Henning Z."/>
            <person name="Lee K."/>
            <person name="Barnum T.P."/>
            <person name="Coates J.D."/>
        </authorList>
    </citation>
    <scope>NUCLEOTIDE SEQUENCE [LARGE SCALE GENOMIC DNA]</scope>
    <source>
        <strain evidence="3">IR12</strain>
    </source>
</reference>
<organism evidence="2 3">
    <name type="scientific">Denitromonas iodatirespirans</name>
    <dbReference type="NCBI Taxonomy" id="2795389"/>
    <lineage>
        <taxon>Bacteria</taxon>
        <taxon>Pseudomonadati</taxon>
        <taxon>Pseudomonadota</taxon>
        <taxon>Betaproteobacteria</taxon>
        <taxon>Rhodocyclales</taxon>
        <taxon>Zoogloeaceae</taxon>
        <taxon>Denitromonas</taxon>
    </lineage>
</organism>
<feature type="transmembrane region" description="Helical" evidence="1">
    <location>
        <begin position="114"/>
        <end position="131"/>
    </location>
</feature>
<evidence type="ECO:0000313" key="2">
    <source>
        <dbReference type="EMBL" id="MBT0962050.1"/>
    </source>
</evidence>
<dbReference type="EMBL" id="JAEKFT010000013">
    <property type="protein sequence ID" value="MBT0962050.1"/>
    <property type="molecule type" value="Genomic_DNA"/>
</dbReference>
<name>A0A944H946_DENI1</name>
<keyword evidence="1" id="KW-1133">Transmembrane helix</keyword>
<keyword evidence="1" id="KW-0472">Membrane</keyword>
<keyword evidence="1" id="KW-0812">Transmembrane</keyword>